<organism evidence="2 3">
    <name type="scientific">Colletotrichum kahawae</name>
    <name type="common">Coffee berry disease fungus</name>
    <dbReference type="NCBI Taxonomy" id="34407"/>
    <lineage>
        <taxon>Eukaryota</taxon>
        <taxon>Fungi</taxon>
        <taxon>Dikarya</taxon>
        <taxon>Ascomycota</taxon>
        <taxon>Pezizomycotina</taxon>
        <taxon>Sordariomycetes</taxon>
        <taxon>Hypocreomycetidae</taxon>
        <taxon>Glomerellales</taxon>
        <taxon>Glomerellaceae</taxon>
        <taxon>Colletotrichum</taxon>
        <taxon>Colletotrichum gloeosporioides species complex</taxon>
    </lineage>
</organism>
<dbReference type="AlphaFoldDB" id="A0AAD9Y2R8"/>
<keyword evidence="3" id="KW-1185">Reference proteome</keyword>
<feature type="signal peptide" evidence="1">
    <location>
        <begin position="1"/>
        <end position="23"/>
    </location>
</feature>
<keyword evidence="1" id="KW-0732">Signal</keyword>
<evidence type="ECO:0000313" key="3">
    <source>
        <dbReference type="Proteomes" id="UP001281614"/>
    </source>
</evidence>
<name>A0AAD9Y2R8_COLKA</name>
<proteinExistence type="predicted"/>
<accession>A0AAD9Y2R8</accession>
<comment type="caution">
    <text evidence="2">The sequence shown here is derived from an EMBL/GenBank/DDBJ whole genome shotgun (WGS) entry which is preliminary data.</text>
</comment>
<evidence type="ECO:0000313" key="2">
    <source>
        <dbReference type="EMBL" id="KAK2733263.1"/>
    </source>
</evidence>
<reference evidence="2" key="1">
    <citation type="submission" date="2023-02" db="EMBL/GenBank/DDBJ databases">
        <title>Colletotrichum kahawae CIFC_Que2 genome sequencing and assembly.</title>
        <authorList>
            <person name="Baroncelli R."/>
        </authorList>
    </citation>
    <scope>NUCLEOTIDE SEQUENCE</scope>
    <source>
        <strain evidence="2">CIFC_Que2</strain>
    </source>
</reference>
<gene>
    <name evidence="2" type="ORF">CKAH01_08397</name>
</gene>
<protein>
    <submittedName>
        <fullName evidence="2">Uncharacterized protein</fullName>
    </submittedName>
</protein>
<evidence type="ECO:0000256" key="1">
    <source>
        <dbReference type="SAM" id="SignalP"/>
    </source>
</evidence>
<dbReference type="EMBL" id="VYYT01000510">
    <property type="protein sequence ID" value="KAK2733263.1"/>
    <property type="molecule type" value="Genomic_DNA"/>
</dbReference>
<dbReference type="Proteomes" id="UP001281614">
    <property type="component" value="Unassembled WGS sequence"/>
</dbReference>
<sequence length="77" mass="8259">MALETSVTAVLHVAFWAADFTDAAKQQLQPQGDAGDRRSALKFHHGPFPTLGELDDSSAICDAEPIRRLVGCPTDGH</sequence>
<feature type="chain" id="PRO_5042054575" evidence="1">
    <location>
        <begin position="24"/>
        <end position="77"/>
    </location>
</feature>